<sequence>MSTSASSAAYGTWKSPITAEAITKNVTVTETVLVDQATGRVYHIERRPSEQGRSVLVETDTGKDVVGQEWNVRTGVHEYGGSAALVHDGVAYFSNYSDGRIYVVSQGQEPQAVTPSDKPYRYANFEAHPRYPHLLASVLEDHSVDTPATIVSSLCIVNTQTKSVHPLISGADFYALPKFSPDGNRIAWQQWSHPDTPWQGGQVFIGDVVLEGDSILLSNSVRIAGETGKISAGYPTWANGNTLIFTSDHSGYSNPWKFEGGKASPILSQPVKEDFAPPMWSLDMFPYSIVDSAGTQALWTAVKDGRDTFYIVDIGGKNSPQQIDTPFVAIRGLRSLSQTNHEVVFCGQKADEPENIVQASTSDLQNGSFKVLIQPSVAVKFSKELVSPPRSIALTVPDDGSPLYVVFYGPHNPSYSGSNIPGERPPCVVNVHGGPTEQVGQSLDWKKQYFTTRGWAWLDVNYGGSSGYGRAYVERLDNHWGQVDVEDSILAAKILSQEPYNLIDPKRAVVRGGSAGGFTTLVAISIASDLKFFAAAQSSYGISDLEKLDEFGHKFESHYLHKLIGGTFAEVPEIYKARSPIYHADSIVTPLLILQGEIDKVVPKEQSELIYQSIKERGGVVEYKLYPGEGHGWRQEANMRDALERELGFFSRILGISAAI</sequence>
<dbReference type="Gene3D" id="3.40.50.1820">
    <property type="entry name" value="alpha/beta hydrolase"/>
    <property type="match status" value="1"/>
</dbReference>
<name>A0A4Q2DC01_9AGAR</name>
<dbReference type="Pfam" id="PF00326">
    <property type="entry name" value="Peptidase_S9"/>
    <property type="match status" value="1"/>
</dbReference>
<dbReference type="GO" id="GO:0008236">
    <property type="term" value="F:serine-type peptidase activity"/>
    <property type="evidence" value="ECO:0007669"/>
    <property type="project" value="InterPro"/>
</dbReference>
<feature type="domain" description="Peptidase S9 prolyl oligopeptidase catalytic" evidence="1">
    <location>
        <begin position="442"/>
        <end position="655"/>
    </location>
</feature>
<accession>A0A4Q2DC01</accession>
<dbReference type="InterPro" id="IPR001375">
    <property type="entry name" value="Peptidase_S9_cat"/>
</dbReference>
<dbReference type="InterPro" id="IPR029058">
    <property type="entry name" value="AB_hydrolase_fold"/>
</dbReference>
<dbReference type="SUPFAM" id="SSF69322">
    <property type="entry name" value="Tricorn protease domain 2"/>
    <property type="match status" value="1"/>
</dbReference>
<dbReference type="AlphaFoldDB" id="A0A4Q2DC01"/>
<dbReference type="InterPro" id="IPR050585">
    <property type="entry name" value="Xaa-Pro_dipeptidyl-ppase/CocE"/>
</dbReference>
<evidence type="ECO:0000259" key="1">
    <source>
        <dbReference type="Pfam" id="PF00326"/>
    </source>
</evidence>
<dbReference type="PANTHER" id="PTHR43056">
    <property type="entry name" value="PEPTIDASE S9 PROLYL OLIGOPEPTIDASE"/>
    <property type="match status" value="1"/>
</dbReference>
<dbReference type="PANTHER" id="PTHR43056:SF5">
    <property type="entry name" value="PEPTIDASE S9 PROLYL OLIGOPEPTIDASE CATALYTIC DOMAIN-CONTAINING PROTEIN"/>
    <property type="match status" value="1"/>
</dbReference>
<keyword evidence="3" id="KW-1185">Reference proteome</keyword>
<dbReference type="STRING" id="2316362.A0A4Q2DC01"/>
<protein>
    <recommendedName>
        <fullName evidence="1">Peptidase S9 prolyl oligopeptidase catalytic domain-containing protein</fullName>
    </recommendedName>
</protein>
<dbReference type="Proteomes" id="UP000290288">
    <property type="component" value="Unassembled WGS sequence"/>
</dbReference>
<dbReference type="InterPro" id="IPR011042">
    <property type="entry name" value="6-blade_b-propeller_TolB-like"/>
</dbReference>
<dbReference type="SUPFAM" id="SSF53474">
    <property type="entry name" value="alpha/beta-Hydrolases"/>
    <property type="match status" value="1"/>
</dbReference>
<dbReference type="EMBL" id="SDEE01000444">
    <property type="protein sequence ID" value="RXW16371.1"/>
    <property type="molecule type" value="Genomic_DNA"/>
</dbReference>
<dbReference type="Gene3D" id="2.120.10.30">
    <property type="entry name" value="TolB, C-terminal domain"/>
    <property type="match status" value="1"/>
</dbReference>
<dbReference type="GO" id="GO:0006508">
    <property type="term" value="P:proteolysis"/>
    <property type="evidence" value="ECO:0007669"/>
    <property type="project" value="InterPro"/>
</dbReference>
<proteinExistence type="predicted"/>
<organism evidence="2 3">
    <name type="scientific">Candolleomyces aberdarensis</name>
    <dbReference type="NCBI Taxonomy" id="2316362"/>
    <lineage>
        <taxon>Eukaryota</taxon>
        <taxon>Fungi</taxon>
        <taxon>Dikarya</taxon>
        <taxon>Basidiomycota</taxon>
        <taxon>Agaricomycotina</taxon>
        <taxon>Agaricomycetes</taxon>
        <taxon>Agaricomycetidae</taxon>
        <taxon>Agaricales</taxon>
        <taxon>Agaricineae</taxon>
        <taxon>Psathyrellaceae</taxon>
        <taxon>Candolleomyces</taxon>
    </lineage>
</organism>
<comment type="caution">
    <text evidence="2">The sequence shown here is derived from an EMBL/GenBank/DDBJ whole genome shotgun (WGS) entry which is preliminary data.</text>
</comment>
<evidence type="ECO:0000313" key="2">
    <source>
        <dbReference type="EMBL" id="RXW16371.1"/>
    </source>
</evidence>
<evidence type="ECO:0000313" key="3">
    <source>
        <dbReference type="Proteomes" id="UP000290288"/>
    </source>
</evidence>
<dbReference type="OrthoDB" id="43744at2759"/>
<reference evidence="2 3" key="1">
    <citation type="submission" date="2019-01" db="EMBL/GenBank/DDBJ databases">
        <title>Draft genome sequence of Psathyrella aberdarensis IHI B618.</title>
        <authorList>
            <person name="Buettner E."/>
            <person name="Kellner H."/>
        </authorList>
    </citation>
    <scope>NUCLEOTIDE SEQUENCE [LARGE SCALE GENOMIC DNA]</scope>
    <source>
        <strain evidence="2 3">IHI B618</strain>
    </source>
</reference>
<gene>
    <name evidence="2" type="ORF">EST38_g9481</name>
</gene>